<dbReference type="AlphaFoldDB" id="A0A0A9AH68"/>
<reference evidence="1" key="2">
    <citation type="journal article" date="2015" name="Data Brief">
        <title>Shoot transcriptome of the giant reed, Arundo donax.</title>
        <authorList>
            <person name="Barrero R.A."/>
            <person name="Guerrero F.D."/>
            <person name="Moolhuijzen P."/>
            <person name="Goolsby J.A."/>
            <person name="Tidwell J."/>
            <person name="Bellgard S.E."/>
            <person name="Bellgard M.I."/>
        </authorList>
    </citation>
    <scope>NUCLEOTIDE SEQUENCE</scope>
    <source>
        <tissue evidence="1">Shoot tissue taken approximately 20 cm above the soil surface</tissue>
    </source>
</reference>
<reference evidence="1" key="1">
    <citation type="submission" date="2014-09" db="EMBL/GenBank/DDBJ databases">
        <authorList>
            <person name="Magalhaes I.L.F."/>
            <person name="Oliveira U."/>
            <person name="Santos F.R."/>
            <person name="Vidigal T.H.D.A."/>
            <person name="Brescovit A.D."/>
            <person name="Santos A.J."/>
        </authorList>
    </citation>
    <scope>NUCLEOTIDE SEQUENCE</scope>
    <source>
        <tissue evidence="1">Shoot tissue taken approximately 20 cm above the soil surface</tissue>
    </source>
</reference>
<name>A0A0A9AH68_ARUDO</name>
<dbReference type="EMBL" id="GBRH01251448">
    <property type="protein sequence ID" value="JAD46447.1"/>
    <property type="molecule type" value="Transcribed_RNA"/>
</dbReference>
<accession>A0A0A9AH68</accession>
<organism evidence="1">
    <name type="scientific">Arundo donax</name>
    <name type="common">Giant reed</name>
    <name type="synonym">Donax arundinaceus</name>
    <dbReference type="NCBI Taxonomy" id="35708"/>
    <lineage>
        <taxon>Eukaryota</taxon>
        <taxon>Viridiplantae</taxon>
        <taxon>Streptophyta</taxon>
        <taxon>Embryophyta</taxon>
        <taxon>Tracheophyta</taxon>
        <taxon>Spermatophyta</taxon>
        <taxon>Magnoliopsida</taxon>
        <taxon>Liliopsida</taxon>
        <taxon>Poales</taxon>
        <taxon>Poaceae</taxon>
        <taxon>PACMAD clade</taxon>
        <taxon>Arundinoideae</taxon>
        <taxon>Arundineae</taxon>
        <taxon>Arundo</taxon>
    </lineage>
</organism>
<sequence>MCLIRFGHFSQWSLLRNLAMAHTFFWTDRWIHGQCIADLASRLYAAIPKQRVQRRTVQEAVTNRAWVSDIQGALTVGVIVDYLHLWDSL</sequence>
<proteinExistence type="predicted"/>
<protein>
    <submittedName>
        <fullName evidence="1">Uncharacterized protein</fullName>
    </submittedName>
</protein>
<evidence type="ECO:0000313" key="1">
    <source>
        <dbReference type="EMBL" id="JAD46447.1"/>
    </source>
</evidence>